<dbReference type="GO" id="GO:0051301">
    <property type="term" value="P:cell division"/>
    <property type="evidence" value="ECO:0007669"/>
    <property type="project" value="UniProtKB-KW"/>
</dbReference>
<dbReference type="InterPro" id="IPR011989">
    <property type="entry name" value="ARM-like"/>
</dbReference>
<evidence type="ECO:0000256" key="3">
    <source>
        <dbReference type="ARBA" id="ARBA00022618"/>
    </source>
</evidence>
<protein>
    <recommendedName>
        <fullName evidence="7">CLASP N-terminal domain-containing protein</fullName>
    </recommendedName>
</protein>
<dbReference type="OrthoDB" id="46159at2759"/>
<evidence type="ECO:0000256" key="4">
    <source>
        <dbReference type="ARBA" id="ARBA00022701"/>
    </source>
</evidence>
<evidence type="ECO:0000256" key="5">
    <source>
        <dbReference type="ARBA" id="ARBA00022776"/>
    </source>
</evidence>
<gene>
    <name evidence="8" type="ORF">K503DRAFT_781174</name>
</gene>
<feature type="compositionally biased region" description="Polar residues" evidence="6">
    <location>
        <begin position="286"/>
        <end position="300"/>
    </location>
</feature>
<dbReference type="GO" id="GO:0005881">
    <property type="term" value="C:cytoplasmic microtubule"/>
    <property type="evidence" value="ECO:0007669"/>
    <property type="project" value="TreeGrafter"/>
</dbReference>
<keyword evidence="3" id="KW-0132">Cell division</keyword>
<dbReference type="AlphaFoldDB" id="A0A1B7N7C2"/>
<dbReference type="GO" id="GO:1990023">
    <property type="term" value="C:mitotic spindle midzone"/>
    <property type="evidence" value="ECO:0007669"/>
    <property type="project" value="TreeGrafter"/>
</dbReference>
<proteinExistence type="inferred from homology"/>
<sequence>MSIRKCSSPSALNTELGVIRRKVSVQETGASWNTIEQGIIQLIQCCKNGGCAFVTEMIAGIRSLSKPLNNAMNSGRSGLSGATIELINALSVGLGPTFKPLLPIFIPTLLGLCARANKVYTSRAKVSIFAMIKHTQSSSILPYLAASVHNKSPSLRLVAAEGVLAYLNFNTSNDTCTHLIEDVIQSTSEDTSAVVRAVGKTIYEAYKALLPDSVQSVIASSAVTKKDPAVQGTAFRLTSLSHSRPTAGRVGPIGSSARQGLRARSQPGPSLMQSTNQRRDVVRPSVPTSQRPQGVASTIGKTRPPSAVDSLLTSTTTFRPSPRMGPQSFVKAGHPATRGSSRVGQSRSHELPATDVTLQTSSQTSRKEAVSGQVAIVQKMPVQGGPAVTAHQRRRTYP</sequence>
<dbReference type="GO" id="GO:0090307">
    <property type="term" value="P:mitotic spindle assembly"/>
    <property type="evidence" value="ECO:0007669"/>
    <property type="project" value="TreeGrafter"/>
</dbReference>
<dbReference type="Gene3D" id="1.25.10.10">
    <property type="entry name" value="Leucine-rich Repeat Variant"/>
    <property type="match status" value="1"/>
</dbReference>
<evidence type="ECO:0000256" key="2">
    <source>
        <dbReference type="ARBA" id="ARBA00009549"/>
    </source>
</evidence>
<keyword evidence="5" id="KW-0498">Mitosis</keyword>
<keyword evidence="9" id="KW-1185">Reference proteome</keyword>
<accession>A0A1B7N7C2</accession>
<evidence type="ECO:0000313" key="9">
    <source>
        <dbReference type="Proteomes" id="UP000092154"/>
    </source>
</evidence>
<dbReference type="PANTHER" id="PTHR21567">
    <property type="entry name" value="CLASP"/>
    <property type="match status" value="1"/>
</dbReference>
<dbReference type="SUPFAM" id="SSF48371">
    <property type="entry name" value="ARM repeat"/>
    <property type="match status" value="1"/>
</dbReference>
<evidence type="ECO:0000313" key="8">
    <source>
        <dbReference type="EMBL" id="OAX40756.1"/>
    </source>
</evidence>
<dbReference type="Pfam" id="PF12348">
    <property type="entry name" value="CLASP_N"/>
    <property type="match status" value="1"/>
</dbReference>
<dbReference type="InterPro" id="IPR024395">
    <property type="entry name" value="CLASP_N_dom"/>
</dbReference>
<dbReference type="InterPro" id="IPR016024">
    <property type="entry name" value="ARM-type_fold"/>
</dbReference>
<dbReference type="GO" id="GO:0008017">
    <property type="term" value="F:microtubule binding"/>
    <property type="evidence" value="ECO:0007669"/>
    <property type="project" value="TreeGrafter"/>
</dbReference>
<organism evidence="8 9">
    <name type="scientific">Rhizopogon vinicolor AM-OR11-026</name>
    <dbReference type="NCBI Taxonomy" id="1314800"/>
    <lineage>
        <taxon>Eukaryota</taxon>
        <taxon>Fungi</taxon>
        <taxon>Dikarya</taxon>
        <taxon>Basidiomycota</taxon>
        <taxon>Agaricomycotina</taxon>
        <taxon>Agaricomycetes</taxon>
        <taxon>Agaricomycetidae</taxon>
        <taxon>Boletales</taxon>
        <taxon>Suillineae</taxon>
        <taxon>Rhizopogonaceae</taxon>
        <taxon>Rhizopogon</taxon>
    </lineage>
</organism>
<dbReference type="STRING" id="1314800.A0A1B7N7C2"/>
<keyword evidence="4" id="KW-0493">Microtubule</keyword>
<reference evidence="8 9" key="1">
    <citation type="submission" date="2016-06" db="EMBL/GenBank/DDBJ databases">
        <title>Comparative genomics of the ectomycorrhizal sister species Rhizopogon vinicolor and Rhizopogon vesiculosus (Basidiomycota: Boletales) reveals a divergence of the mating type B locus.</title>
        <authorList>
            <consortium name="DOE Joint Genome Institute"/>
            <person name="Mujic A.B."/>
            <person name="Kuo A."/>
            <person name="Tritt A."/>
            <person name="Lipzen A."/>
            <person name="Chen C."/>
            <person name="Johnson J."/>
            <person name="Sharma A."/>
            <person name="Barry K."/>
            <person name="Grigoriev I.V."/>
            <person name="Spatafora J.W."/>
        </authorList>
    </citation>
    <scope>NUCLEOTIDE SEQUENCE [LARGE SCALE GENOMIC DNA]</scope>
    <source>
        <strain evidence="8 9">AM-OR11-026</strain>
    </source>
</reference>
<feature type="compositionally biased region" description="Polar residues" evidence="6">
    <location>
        <begin position="267"/>
        <end position="276"/>
    </location>
</feature>
<dbReference type="PANTHER" id="PTHR21567:SF60">
    <property type="entry name" value="CLASP N-TERMINAL DOMAIN-CONTAINING PROTEIN"/>
    <property type="match status" value="1"/>
</dbReference>
<comment type="similarity">
    <text evidence="2">Belongs to the CLASP family.</text>
</comment>
<dbReference type="Proteomes" id="UP000092154">
    <property type="component" value="Unassembled WGS sequence"/>
</dbReference>
<name>A0A1B7N7C2_9AGAM</name>
<evidence type="ECO:0000256" key="1">
    <source>
        <dbReference type="ARBA" id="ARBA00004186"/>
    </source>
</evidence>
<evidence type="ECO:0000256" key="6">
    <source>
        <dbReference type="SAM" id="MobiDB-lite"/>
    </source>
</evidence>
<feature type="region of interest" description="Disordered" evidence="6">
    <location>
        <begin position="240"/>
        <end position="398"/>
    </location>
</feature>
<dbReference type="EMBL" id="KV448201">
    <property type="protein sequence ID" value="OAX40756.1"/>
    <property type="molecule type" value="Genomic_DNA"/>
</dbReference>
<evidence type="ECO:0000259" key="7">
    <source>
        <dbReference type="Pfam" id="PF12348"/>
    </source>
</evidence>
<dbReference type="GO" id="GO:0005815">
    <property type="term" value="C:microtubule organizing center"/>
    <property type="evidence" value="ECO:0007669"/>
    <property type="project" value="TreeGrafter"/>
</dbReference>
<dbReference type="InParanoid" id="A0A1B7N7C2"/>
<comment type="subcellular location">
    <subcellularLocation>
        <location evidence="1">Cytoplasm</location>
        <location evidence="1">Cytoskeleton</location>
        <location evidence="1">Spindle</location>
    </subcellularLocation>
</comment>
<feature type="domain" description="CLASP N-terminal" evidence="7">
    <location>
        <begin position="27"/>
        <end position="219"/>
    </location>
</feature>
<dbReference type="GO" id="GO:0005876">
    <property type="term" value="C:spindle microtubule"/>
    <property type="evidence" value="ECO:0007669"/>
    <property type="project" value="TreeGrafter"/>
</dbReference>
<keyword evidence="5" id="KW-0131">Cell cycle</keyword>